<dbReference type="AlphaFoldDB" id="A0AAV6YWP8"/>
<evidence type="ECO:0000313" key="2">
    <source>
        <dbReference type="Proteomes" id="UP000824782"/>
    </source>
</evidence>
<accession>A0AAV6YWP8</accession>
<dbReference type="EMBL" id="WNYA01021659">
    <property type="protein sequence ID" value="KAG8538388.1"/>
    <property type="molecule type" value="Genomic_DNA"/>
</dbReference>
<protein>
    <submittedName>
        <fullName evidence="1">Uncharacterized protein</fullName>
    </submittedName>
</protein>
<reference evidence="1" key="1">
    <citation type="thesis" date="2020" institute="ProQuest LLC" country="789 East Eisenhower Parkway, Ann Arbor, MI, USA">
        <title>Comparative Genomics and Chromosome Evolution.</title>
        <authorList>
            <person name="Mudd A.B."/>
        </authorList>
    </citation>
    <scope>NUCLEOTIDE SEQUENCE</scope>
    <source>
        <strain evidence="1">237g6f4</strain>
        <tissue evidence="1">Blood</tissue>
    </source>
</reference>
<organism evidence="1 2">
    <name type="scientific">Engystomops pustulosus</name>
    <name type="common">Tungara frog</name>
    <name type="synonym">Physalaemus pustulosus</name>
    <dbReference type="NCBI Taxonomy" id="76066"/>
    <lineage>
        <taxon>Eukaryota</taxon>
        <taxon>Metazoa</taxon>
        <taxon>Chordata</taxon>
        <taxon>Craniata</taxon>
        <taxon>Vertebrata</taxon>
        <taxon>Euteleostomi</taxon>
        <taxon>Amphibia</taxon>
        <taxon>Batrachia</taxon>
        <taxon>Anura</taxon>
        <taxon>Neobatrachia</taxon>
        <taxon>Hyloidea</taxon>
        <taxon>Leptodactylidae</taxon>
        <taxon>Leiuperinae</taxon>
        <taxon>Engystomops</taxon>
    </lineage>
</organism>
<sequence length="94" mass="9881">MTNQGHLLIDPGAVTVVIFLYLESMGSCLLKSTFTIMLMTQKSSEGFYPEPLCAAASQAFTRALPHSQYVCCCSEITGGKRVGGSAAGAEGETV</sequence>
<gene>
    <name evidence="1" type="ORF">GDO81_022746</name>
</gene>
<evidence type="ECO:0000313" key="1">
    <source>
        <dbReference type="EMBL" id="KAG8538388.1"/>
    </source>
</evidence>
<dbReference type="Proteomes" id="UP000824782">
    <property type="component" value="Unassembled WGS sequence"/>
</dbReference>
<comment type="caution">
    <text evidence="1">The sequence shown here is derived from an EMBL/GenBank/DDBJ whole genome shotgun (WGS) entry which is preliminary data.</text>
</comment>
<proteinExistence type="predicted"/>
<keyword evidence="2" id="KW-1185">Reference proteome</keyword>
<name>A0AAV6YWP8_ENGPU</name>